<evidence type="ECO:0000313" key="2">
    <source>
        <dbReference type="EMBL" id="GBP51519.1"/>
    </source>
</evidence>
<comment type="caution">
    <text evidence="2">The sequence shown here is derived from an EMBL/GenBank/DDBJ whole genome shotgun (WGS) entry which is preliminary data.</text>
</comment>
<dbReference type="Proteomes" id="UP000299102">
    <property type="component" value="Unassembled WGS sequence"/>
</dbReference>
<evidence type="ECO:0000256" key="1">
    <source>
        <dbReference type="SAM" id="MobiDB-lite"/>
    </source>
</evidence>
<feature type="region of interest" description="Disordered" evidence="1">
    <location>
        <begin position="93"/>
        <end position="134"/>
    </location>
</feature>
<keyword evidence="3" id="KW-1185">Reference proteome</keyword>
<dbReference type="EMBL" id="BGZK01000582">
    <property type="protein sequence ID" value="GBP51519.1"/>
    <property type="molecule type" value="Genomic_DNA"/>
</dbReference>
<feature type="compositionally biased region" description="Basic residues" evidence="1">
    <location>
        <begin position="105"/>
        <end position="126"/>
    </location>
</feature>
<evidence type="ECO:0000313" key="3">
    <source>
        <dbReference type="Proteomes" id="UP000299102"/>
    </source>
</evidence>
<organism evidence="2 3">
    <name type="scientific">Eumeta variegata</name>
    <name type="common">Bagworm moth</name>
    <name type="synonym">Eumeta japonica</name>
    <dbReference type="NCBI Taxonomy" id="151549"/>
    <lineage>
        <taxon>Eukaryota</taxon>
        <taxon>Metazoa</taxon>
        <taxon>Ecdysozoa</taxon>
        <taxon>Arthropoda</taxon>
        <taxon>Hexapoda</taxon>
        <taxon>Insecta</taxon>
        <taxon>Pterygota</taxon>
        <taxon>Neoptera</taxon>
        <taxon>Endopterygota</taxon>
        <taxon>Lepidoptera</taxon>
        <taxon>Glossata</taxon>
        <taxon>Ditrysia</taxon>
        <taxon>Tineoidea</taxon>
        <taxon>Psychidae</taxon>
        <taxon>Oiketicinae</taxon>
        <taxon>Eumeta</taxon>
    </lineage>
</organism>
<dbReference type="AlphaFoldDB" id="A0A4C1WMI6"/>
<sequence>MKRLMDVGQQNWRANCHSPSVIVEHQNNEASSVQQFNGGDSYISTDWVRDGNYESKRNWNRMRTMRMTPRTGFNPRSELRKARASDAIAKVGSRARITYSPTDRRRGRRARRRPCSRAAAGRRRSSPSRPPSASMVARFRYGNLNLAFER</sequence>
<reference evidence="2 3" key="1">
    <citation type="journal article" date="2019" name="Commun. Biol.">
        <title>The bagworm genome reveals a unique fibroin gene that provides high tensile strength.</title>
        <authorList>
            <person name="Kono N."/>
            <person name="Nakamura H."/>
            <person name="Ohtoshi R."/>
            <person name="Tomita M."/>
            <person name="Numata K."/>
            <person name="Arakawa K."/>
        </authorList>
    </citation>
    <scope>NUCLEOTIDE SEQUENCE [LARGE SCALE GENOMIC DNA]</scope>
</reference>
<gene>
    <name evidence="2" type="ORF">EVAR_44495_1</name>
</gene>
<proteinExistence type="predicted"/>
<accession>A0A4C1WMI6</accession>
<name>A0A4C1WMI6_EUMVA</name>
<protein>
    <submittedName>
        <fullName evidence="2">Uncharacterized protein</fullName>
    </submittedName>
</protein>